<dbReference type="AlphaFoldDB" id="A0A9W7ZTB2"/>
<keyword evidence="4 7" id="KW-0378">Hydrolase</keyword>
<dbReference type="GO" id="GO:0030145">
    <property type="term" value="F:manganese ion binding"/>
    <property type="evidence" value="ECO:0007669"/>
    <property type="project" value="InterPro"/>
</dbReference>
<dbReference type="EC" id="3.4.11.26" evidence="7"/>
<name>A0A9W7ZTB2_9FUNG</name>
<organism evidence="7 8">
    <name type="scientific">Mycoemilia scoparia</name>
    <dbReference type="NCBI Taxonomy" id="417184"/>
    <lineage>
        <taxon>Eukaryota</taxon>
        <taxon>Fungi</taxon>
        <taxon>Fungi incertae sedis</taxon>
        <taxon>Zoopagomycota</taxon>
        <taxon>Kickxellomycotina</taxon>
        <taxon>Kickxellomycetes</taxon>
        <taxon>Kickxellales</taxon>
        <taxon>Kickxellaceae</taxon>
        <taxon>Mycoemilia</taxon>
    </lineage>
</organism>
<comment type="caution">
    <text evidence="7">The sequence shown here is derived from an EMBL/GenBank/DDBJ whole genome shotgun (WGS) entry which is preliminary data.</text>
</comment>
<sequence length="483" mass="53815">MISTKHSNRLLTHPELITSDEVIPGITKAEFEIRRKKLMDSVPGSNDIVVLFSAPTYYMSPHVFYPFRQNSNFLYTTGFNEPSSAVVFEKSNTAGRGYVMTLFVRPKEPEFEVWDGPRSGIEKAVETFGADQAFAISEFEGYMRKLLKRIKNSSSGSGDGDTSGQVYADIPEKSERLVKSESSTLLDICKEYNMGPQLRSASPLVQKLRLIKSEAEINLMREANKISARGFIGAMQKCRPGLNEQQLADTFESEFRKAAPSPNSNTGSGTALTRWAYVPVVASGTHALVMHYVQNNRQIKPEELVLMDAGAEYCSYASDITRTIPSNGKWTEAQKDLYSAVLSVQTECLKHCHASSGNSLNSLHKISSSLLQGALSRLGIEFSHRDFEMQLYPHHLAHYIGLDVHDTPDMTRSQQLQPGMVVTIEPGVYIPIDDKYPKHFQGIGIRIEDNVVIGENRDDSENLSLDTPKSVEAIQEVMSFPLD</sequence>
<dbReference type="GO" id="GO:0006508">
    <property type="term" value="P:proteolysis"/>
    <property type="evidence" value="ECO:0007669"/>
    <property type="project" value="TreeGrafter"/>
</dbReference>
<dbReference type="SMART" id="SM01011">
    <property type="entry name" value="AMP_N"/>
    <property type="match status" value="1"/>
</dbReference>
<evidence type="ECO:0000256" key="3">
    <source>
        <dbReference type="ARBA" id="ARBA00022723"/>
    </source>
</evidence>
<dbReference type="Pfam" id="PF00557">
    <property type="entry name" value="Peptidase_M24"/>
    <property type="match status" value="1"/>
</dbReference>
<keyword evidence="8" id="KW-1185">Reference proteome</keyword>
<dbReference type="Pfam" id="PF05195">
    <property type="entry name" value="AMP_N"/>
    <property type="match status" value="1"/>
</dbReference>
<evidence type="ECO:0000256" key="5">
    <source>
        <dbReference type="ARBA" id="ARBA00023211"/>
    </source>
</evidence>
<keyword evidence="3" id="KW-0479">Metal-binding</keyword>
<comment type="cofactor">
    <cofactor evidence="1">
        <name>Mn(2+)</name>
        <dbReference type="ChEBI" id="CHEBI:29035"/>
    </cofactor>
</comment>
<dbReference type="Gene3D" id="3.40.350.10">
    <property type="entry name" value="Creatinase/prolidase N-terminal domain"/>
    <property type="match status" value="1"/>
</dbReference>
<dbReference type="GO" id="GO:0070006">
    <property type="term" value="F:metalloaminopeptidase activity"/>
    <property type="evidence" value="ECO:0007669"/>
    <property type="project" value="InterPro"/>
</dbReference>
<dbReference type="PANTHER" id="PTHR43226:SF4">
    <property type="entry name" value="XAA-PRO AMINOPEPTIDASE 3"/>
    <property type="match status" value="1"/>
</dbReference>
<dbReference type="InterPro" id="IPR007865">
    <property type="entry name" value="Aminopep_P_N"/>
</dbReference>
<dbReference type="Gene3D" id="3.90.230.10">
    <property type="entry name" value="Creatinase/methionine aminopeptidase superfamily"/>
    <property type="match status" value="1"/>
</dbReference>
<dbReference type="SUPFAM" id="SSF55920">
    <property type="entry name" value="Creatinase/aminopeptidase"/>
    <property type="match status" value="1"/>
</dbReference>
<accession>A0A9W7ZTB2</accession>
<feature type="domain" description="Aminopeptidase P N-terminal" evidence="6">
    <location>
        <begin position="26"/>
        <end position="164"/>
    </location>
</feature>
<dbReference type="InterPro" id="IPR036005">
    <property type="entry name" value="Creatinase/aminopeptidase-like"/>
</dbReference>
<dbReference type="SUPFAM" id="SSF53092">
    <property type="entry name" value="Creatinase/prolidase N-terminal domain"/>
    <property type="match status" value="1"/>
</dbReference>
<dbReference type="InterPro" id="IPR052433">
    <property type="entry name" value="X-Pro_dipept-like"/>
</dbReference>
<dbReference type="EMBL" id="JANBPU010000643">
    <property type="protein sequence ID" value="KAJ1910025.1"/>
    <property type="molecule type" value="Genomic_DNA"/>
</dbReference>
<evidence type="ECO:0000256" key="1">
    <source>
        <dbReference type="ARBA" id="ARBA00001936"/>
    </source>
</evidence>
<dbReference type="OrthoDB" id="4215474at2759"/>
<evidence type="ECO:0000313" key="7">
    <source>
        <dbReference type="EMBL" id="KAJ1910025.1"/>
    </source>
</evidence>
<keyword evidence="5" id="KW-0464">Manganese</keyword>
<reference evidence="7" key="1">
    <citation type="submission" date="2022-07" db="EMBL/GenBank/DDBJ databases">
        <title>Phylogenomic reconstructions and comparative analyses of Kickxellomycotina fungi.</title>
        <authorList>
            <person name="Reynolds N.K."/>
            <person name="Stajich J.E."/>
            <person name="Barry K."/>
            <person name="Grigoriev I.V."/>
            <person name="Crous P."/>
            <person name="Smith M.E."/>
        </authorList>
    </citation>
    <scope>NUCLEOTIDE SEQUENCE</scope>
    <source>
        <strain evidence="7">NBRC 100468</strain>
    </source>
</reference>
<keyword evidence="7" id="KW-0031">Aminopeptidase</keyword>
<dbReference type="CDD" id="cd01087">
    <property type="entry name" value="Prolidase"/>
    <property type="match status" value="1"/>
</dbReference>
<evidence type="ECO:0000256" key="2">
    <source>
        <dbReference type="ARBA" id="ARBA00008766"/>
    </source>
</evidence>
<proteinExistence type="inferred from homology"/>
<evidence type="ECO:0000313" key="8">
    <source>
        <dbReference type="Proteomes" id="UP001150538"/>
    </source>
</evidence>
<dbReference type="InterPro" id="IPR029149">
    <property type="entry name" value="Creatin/AminoP/Spt16_N"/>
</dbReference>
<gene>
    <name evidence="7" type="primary">ICP55</name>
    <name evidence="7" type="ORF">H4219_006296</name>
</gene>
<comment type="similarity">
    <text evidence="2">Belongs to the peptidase M24B family.</text>
</comment>
<dbReference type="PANTHER" id="PTHR43226">
    <property type="entry name" value="XAA-PRO AMINOPEPTIDASE 3"/>
    <property type="match status" value="1"/>
</dbReference>
<dbReference type="InterPro" id="IPR000994">
    <property type="entry name" value="Pept_M24"/>
</dbReference>
<evidence type="ECO:0000256" key="4">
    <source>
        <dbReference type="ARBA" id="ARBA00022801"/>
    </source>
</evidence>
<dbReference type="Proteomes" id="UP001150538">
    <property type="component" value="Unassembled WGS sequence"/>
</dbReference>
<protein>
    <submittedName>
        <fullName evidence="7">Aminopeptidase</fullName>
        <ecNumber evidence="7">3.4.11.26</ecNumber>
    </submittedName>
</protein>
<keyword evidence="7" id="KW-0645">Protease</keyword>
<evidence type="ECO:0000259" key="6">
    <source>
        <dbReference type="SMART" id="SM01011"/>
    </source>
</evidence>
<dbReference type="GO" id="GO:0005739">
    <property type="term" value="C:mitochondrion"/>
    <property type="evidence" value="ECO:0007669"/>
    <property type="project" value="TreeGrafter"/>
</dbReference>